<protein>
    <recommendedName>
        <fullName evidence="4">Competence protein ComG</fullName>
    </recommendedName>
</protein>
<dbReference type="Proteomes" id="UP000637074">
    <property type="component" value="Unassembled WGS sequence"/>
</dbReference>
<organism evidence="2 3">
    <name type="scientific">Neobacillus kokaensis</name>
    <dbReference type="NCBI Taxonomy" id="2759023"/>
    <lineage>
        <taxon>Bacteria</taxon>
        <taxon>Bacillati</taxon>
        <taxon>Bacillota</taxon>
        <taxon>Bacilli</taxon>
        <taxon>Bacillales</taxon>
        <taxon>Bacillaceae</taxon>
        <taxon>Neobacillus</taxon>
    </lineage>
</organism>
<comment type="caution">
    <text evidence="2">The sequence shown here is derived from an EMBL/GenBank/DDBJ whole genome shotgun (WGS) entry which is preliminary data.</text>
</comment>
<keyword evidence="1" id="KW-1133">Transmembrane helix</keyword>
<dbReference type="Pfam" id="PF14173">
    <property type="entry name" value="ComGG"/>
    <property type="match status" value="1"/>
</dbReference>
<dbReference type="InterPro" id="IPR020372">
    <property type="entry name" value="Competence_ComGG"/>
</dbReference>
<proteinExistence type="predicted"/>
<dbReference type="EMBL" id="BNDS01000002">
    <property type="protein sequence ID" value="GHH96982.1"/>
    <property type="molecule type" value="Genomic_DNA"/>
</dbReference>
<evidence type="ECO:0008006" key="4">
    <source>
        <dbReference type="Google" id="ProtNLM"/>
    </source>
</evidence>
<evidence type="ECO:0000256" key="1">
    <source>
        <dbReference type="SAM" id="Phobius"/>
    </source>
</evidence>
<dbReference type="RefSeq" id="WP_191269451.1">
    <property type="nucleotide sequence ID" value="NZ_BNDS01000002.1"/>
</dbReference>
<keyword evidence="1" id="KW-0812">Transmembrane</keyword>
<accession>A0ABQ3N008</accession>
<keyword evidence="3" id="KW-1185">Reference proteome</keyword>
<evidence type="ECO:0000313" key="2">
    <source>
        <dbReference type="EMBL" id="GHH96982.1"/>
    </source>
</evidence>
<reference evidence="2 3" key="1">
    <citation type="journal article" date="2022" name="Int. J. Syst. Evol. Microbiol.">
        <title>Neobacillus kokaensis sp. nov., isolated from soil.</title>
        <authorList>
            <person name="Yuki K."/>
            <person name="Matsubara H."/>
            <person name="Yamaguchi S."/>
        </authorList>
    </citation>
    <scope>NUCLEOTIDE SEQUENCE [LARGE SCALE GENOMIC DNA]</scope>
    <source>
        <strain evidence="2 3">LOB 377</strain>
    </source>
</reference>
<evidence type="ECO:0000313" key="3">
    <source>
        <dbReference type="Proteomes" id="UP000637074"/>
    </source>
</evidence>
<feature type="transmembrane region" description="Helical" evidence="1">
    <location>
        <begin position="7"/>
        <end position="26"/>
    </location>
</feature>
<name>A0ABQ3N008_9BACI</name>
<sequence>MKYNEKGFTYPLTLCLLILFLIFFSMNVERLLSERKLVHETEALLKEEYYFLSTVKKMEKMLEEEKGIPGKGSIHFQEGDMNYQSEPPAGITQKVNYTLHLKSGITVVGSGVFDIATKKLIKWAELQ</sequence>
<keyword evidence="1" id="KW-0472">Membrane</keyword>
<gene>
    <name evidence="2" type="ORF">AM1BK_05250</name>
</gene>